<reference evidence="4" key="2">
    <citation type="journal article" date="2021" name="Microorganisms">
        <title>Bacterial Dimethylsulfoniopropionate Biosynthesis in the East China Sea.</title>
        <authorList>
            <person name="Liu J."/>
            <person name="Zhang Y."/>
            <person name="Liu J."/>
            <person name="Zhong H."/>
            <person name="Williams B.T."/>
            <person name="Zheng Y."/>
            <person name="Curson A.R.J."/>
            <person name="Sun C."/>
            <person name="Sun H."/>
            <person name="Song D."/>
            <person name="Wagner Mackenzie B."/>
            <person name="Bermejo Martinez A."/>
            <person name="Todd J.D."/>
            <person name="Zhang X.H."/>
        </authorList>
    </citation>
    <scope>NUCLEOTIDE SEQUENCE</scope>
    <source>
        <strain evidence="4">AESS21</strain>
    </source>
</reference>
<dbReference type="EMBL" id="QTKU01000004">
    <property type="protein sequence ID" value="MBS8261913.1"/>
    <property type="molecule type" value="Genomic_DNA"/>
</dbReference>
<dbReference type="PANTHER" id="PTHR43877">
    <property type="entry name" value="AMINOALKYLPHOSPHONATE N-ACETYLTRANSFERASE-RELATED-RELATED"/>
    <property type="match status" value="1"/>
</dbReference>
<keyword evidence="2" id="KW-0012">Acyltransferase</keyword>
<gene>
    <name evidence="4" type="ORF">DYI23_16920</name>
</gene>
<name>A0A944CFK0_9HYPH</name>
<dbReference type="GO" id="GO:0016747">
    <property type="term" value="F:acyltransferase activity, transferring groups other than amino-acyl groups"/>
    <property type="evidence" value="ECO:0007669"/>
    <property type="project" value="InterPro"/>
</dbReference>
<dbReference type="InterPro" id="IPR016181">
    <property type="entry name" value="Acyl_CoA_acyltransferase"/>
</dbReference>
<reference evidence="4" key="1">
    <citation type="submission" date="2018-08" db="EMBL/GenBank/DDBJ databases">
        <authorList>
            <person name="Jin W."/>
            <person name="Wang H."/>
            <person name="Yang Y."/>
            <person name="Li M."/>
            <person name="Liu J."/>
        </authorList>
    </citation>
    <scope>NUCLEOTIDE SEQUENCE</scope>
    <source>
        <strain evidence="4">AESS21</strain>
    </source>
</reference>
<organism evidence="4 5">
    <name type="scientific">Roseibium polysiphoniae</name>
    <dbReference type="NCBI Taxonomy" id="2571221"/>
    <lineage>
        <taxon>Bacteria</taxon>
        <taxon>Pseudomonadati</taxon>
        <taxon>Pseudomonadota</taxon>
        <taxon>Alphaproteobacteria</taxon>
        <taxon>Hyphomicrobiales</taxon>
        <taxon>Stappiaceae</taxon>
        <taxon>Roseibium</taxon>
    </lineage>
</organism>
<keyword evidence="1" id="KW-0808">Transferase</keyword>
<feature type="domain" description="N-acetyltransferase" evidence="3">
    <location>
        <begin position="6"/>
        <end position="161"/>
    </location>
</feature>
<evidence type="ECO:0000259" key="3">
    <source>
        <dbReference type="PROSITE" id="PS51186"/>
    </source>
</evidence>
<accession>A0A944CFK0</accession>
<dbReference type="Gene3D" id="3.40.630.30">
    <property type="match status" value="1"/>
</dbReference>
<evidence type="ECO:0000256" key="1">
    <source>
        <dbReference type="ARBA" id="ARBA00022679"/>
    </source>
</evidence>
<comment type="caution">
    <text evidence="4">The sequence shown here is derived from an EMBL/GenBank/DDBJ whole genome shotgun (WGS) entry which is preliminary data.</text>
</comment>
<dbReference type="RefSeq" id="WP_213217235.1">
    <property type="nucleotide sequence ID" value="NZ_QTKU01000004.1"/>
</dbReference>
<dbReference type="InterPro" id="IPR000182">
    <property type="entry name" value="GNAT_dom"/>
</dbReference>
<dbReference type="AlphaFoldDB" id="A0A944CFK0"/>
<dbReference type="SUPFAM" id="SSF55729">
    <property type="entry name" value="Acyl-CoA N-acyltransferases (Nat)"/>
    <property type="match status" value="1"/>
</dbReference>
<dbReference type="CDD" id="cd04301">
    <property type="entry name" value="NAT_SF"/>
    <property type="match status" value="1"/>
</dbReference>
<dbReference type="Pfam" id="PF00583">
    <property type="entry name" value="Acetyltransf_1"/>
    <property type="match status" value="1"/>
</dbReference>
<dbReference type="Proteomes" id="UP000705379">
    <property type="component" value="Unassembled WGS sequence"/>
</dbReference>
<evidence type="ECO:0000313" key="5">
    <source>
        <dbReference type="Proteomes" id="UP000705379"/>
    </source>
</evidence>
<dbReference type="PROSITE" id="PS51186">
    <property type="entry name" value="GNAT"/>
    <property type="match status" value="1"/>
</dbReference>
<dbReference type="InterPro" id="IPR050832">
    <property type="entry name" value="Bact_Acetyltransf"/>
</dbReference>
<sequence length="173" mass="18850">MTIDLIDLRPAEAGDCDALATVHSAAWLGAYRGLLDGVELERLIARRPAAWWRSALSKGVQIQVLEVANEPAGYASYGSCRMSNLPYEGEIYELYLKPEYQGLGFGRALFQTVREALAAQKLEGLAVQVLSDNQSARAFYRALGGKLAAKSSYYSAGKPFELAVYGWPAKGKP</sequence>
<evidence type="ECO:0000313" key="4">
    <source>
        <dbReference type="EMBL" id="MBS8261913.1"/>
    </source>
</evidence>
<evidence type="ECO:0000256" key="2">
    <source>
        <dbReference type="ARBA" id="ARBA00023315"/>
    </source>
</evidence>
<proteinExistence type="predicted"/>
<protein>
    <submittedName>
        <fullName evidence="4">GNAT family N-acetyltransferase</fullName>
    </submittedName>
</protein>